<evidence type="ECO:0000256" key="7">
    <source>
        <dbReference type="SAM" id="Phobius"/>
    </source>
</evidence>
<evidence type="ECO:0000256" key="1">
    <source>
        <dbReference type="ARBA" id="ARBA00004141"/>
    </source>
</evidence>
<dbReference type="GO" id="GO:0055085">
    <property type="term" value="P:transmembrane transport"/>
    <property type="evidence" value="ECO:0007669"/>
    <property type="project" value="InterPro"/>
</dbReference>
<comment type="subcellular location">
    <subcellularLocation>
        <location evidence="1">Membrane</location>
        <topology evidence="1">Multi-pass membrane protein</topology>
    </subcellularLocation>
</comment>
<dbReference type="FunFam" id="1.20.1740.10:FF:000001">
    <property type="entry name" value="Amino acid permease"/>
    <property type="match status" value="1"/>
</dbReference>
<evidence type="ECO:0000313" key="10">
    <source>
        <dbReference type="Proteomes" id="UP000502196"/>
    </source>
</evidence>
<keyword evidence="2" id="KW-0813">Transport</keyword>
<feature type="transmembrane region" description="Helical" evidence="7">
    <location>
        <begin position="199"/>
        <end position="220"/>
    </location>
</feature>
<evidence type="ECO:0000256" key="4">
    <source>
        <dbReference type="ARBA" id="ARBA00022970"/>
    </source>
</evidence>
<evidence type="ECO:0000256" key="5">
    <source>
        <dbReference type="ARBA" id="ARBA00022989"/>
    </source>
</evidence>
<organism evidence="9 10">
    <name type="scientific">Kyrpidia spormannii</name>
    <dbReference type="NCBI Taxonomy" id="2055160"/>
    <lineage>
        <taxon>Bacteria</taxon>
        <taxon>Bacillati</taxon>
        <taxon>Bacillota</taxon>
        <taxon>Bacilli</taxon>
        <taxon>Bacillales</taxon>
        <taxon>Alicyclobacillaceae</taxon>
        <taxon>Kyrpidia</taxon>
    </lineage>
</organism>
<feature type="transmembrane region" description="Helical" evidence="7">
    <location>
        <begin position="294"/>
        <end position="316"/>
    </location>
</feature>
<dbReference type="PIRSF" id="PIRSF006060">
    <property type="entry name" value="AA_transporter"/>
    <property type="match status" value="1"/>
</dbReference>
<accession>A0A6F9EGD8</accession>
<evidence type="ECO:0000313" key="9">
    <source>
        <dbReference type="EMBL" id="CAB3395636.1"/>
    </source>
</evidence>
<dbReference type="EMBL" id="LR792683">
    <property type="protein sequence ID" value="CAB3395636.1"/>
    <property type="molecule type" value="Genomic_DNA"/>
</dbReference>
<feature type="transmembrane region" description="Helical" evidence="7">
    <location>
        <begin position="433"/>
        <end position="452"/>
    </location>
</feature>
<dbReference type="Gene3D" id="1.20.1740.10">
    <property type="entry name" value="Amino acid/polyamine transporter I"/>
    <property type="match status" value="1"/>
</dbReference>
<keyword evidence="4" id="KW-0029">Amino-acid transport</keyword>
<keyword evidence="6 7" id="KW-0472">Membrane</keyword>
<dbReference type="Pfam" id="PF00324">
    <property type="entry name" value="AA_permease"/>
    <property type="match status" value="1"/>
</dbReference>
<dbReference type="PANTHER" id="PTHR43495">
    <property type="entry name" value="GABA PERMEASE"/>
    <property type="match status" value="1"/>
</dbReference>
<reference evidence="9 10" key="1">
    <citation type="submission" date="2020-04" db="EMBL/GenBank/DDBJ databases">
        <authorList>
            <person name="Hogendoorn C."/>
        </authorList>
    </citation>
    <scope>NUCLEOTIDE SEQUENCE [LARGE SCALE GENOMIC DNA]</scope>
    <source>
        <strain evidence="9">COOX1</strain>
    </source>
</reference>
<keyword evidence="3 7" id="KW-0812">Transmembrane</keyword>
<feature type="transmembrane region" description="Helical" evidence="7">
    <location>
        <begin position="89"/>
        <end position="111"/>
    </location>
</feature>
<feature type="transmembrane region" description="Helical" evidence="7">
    <location>
        <begin position="405"/>
        <end position="427"/>
    </location>
</feature>
<feature type="transmembrane region" description="Helical" evidence="7">
    <location>
        <begin position="336"/>
        <end position="356"/>
    </location>
</feature>
<evidence type="ECO:0000259" key="8">
    <source>
        <dbReference type="Pfam" id="PF00324"/>
    </source>
</evidence>
<gene>
    <name evidence="9" type="primary">gabP</name>
    <name evidence="9" type="ORF">COOX1_3010</name>
</gene>
<dbReference type="RefSeq" id="WP_170086347.1">
    <property type="nucleotide sequence ID" value="NZ_CP047972.1"/>
</dbReference>
<evidence type="ECO:0000256" key="2">
    <source>
        <dbReference type="ARBA" id="ARBA00022448"/>
    </source>
</evidence>
<feature type="domain" description="Amino acid permease/ SLC12A" evidence="8">
    <location>
        <begin position="22"/>
        <end position="427"/>
    </location>
</feature>
<dbReference type="InterPro" id="IPR004840">
    <property type="entry name" value="Amino_acid_permease_CS"/>
</dbReference>
<dbReference type="Proteomes" id="UP000502196">
    <property type="component" value="Chromosome"/>
</dbReference>
<evidence type="ECO:0000256" key="6">
    <source>
        <dbReference type="ARBA" id="ARBA00023136"/>
    </source>
</evidence>
<dbReference type="GO" id="GO:0016020">
    <property type="term" value="C:membrane"/>
    <property type="evidence" value="ECO:0007669"/>
    <property type="project" value="UniProtKB-SubCell"/>
</dbReference>
<proteinExistence type="predicted"/>
<dbReference type="AlphaFoldDB" id="A0A6F9EGD8"/>
<feature type="transmembrane region" description="Helical" evidence="7">
    <location>
        <begin position="241"/>
        <end position="266"/>
    </location>
</feature>
<feature type="transmembrane region" description="Helical" evidence="7">
    <location>
        <begin position="362"/>
        <end position="384"/>
    </location>
</feature>
<sequence length="462" mass="50440">MQEGAMEQGSTPGLSRGLLSRHIVMMSLGGVIGAGMFLGSGSTIHLAGPAVVVDYLVGGILLLFVLFALAEMSIHKPVAGSFLVYVRQYVGPMFGYLAGWLYWFCWVLVLAAECTAGATFLHFWLQGVPLWVLSLIISLALTIVNLFQVRAYGEFEFWFAGIKIVTIILFSLLGFLLLVGAVPGHPAIGFGNLTARGGFFPTGFSGLAGALLVVMFSYGGSEMIGLTAAETRDPGRTIPRAMVGVVWRTVLFYVLPLLVIVALVPWTTVGTGESPFVMVFRQVGVPFVDHVMNFVVLTAVLSSMNSGMYAVSRMLYSLGQQGYAPGWLMKLSGRRVPIRALLASTIFLWIGVGIAYEWPDQVFNYLMSIPGFSFLFVWLLILVAHVGFHRRVPKAELEKLPFHAWGYPVSTGLGILMLAVIIGLIMMSAEQRLGIWTSLGAMAVMFVGYGFVRRESRREVRP</sequence>
<feature type="transmembrane region" description="Helical" evidence="7">
    <location>
        <begin position="123"/>
        <end position="145"/>
    </location>
</feature>
<feature type="transmembrane region" description="Helical" evidence="7">
    <location>
        <begin position="23"/>
        <end position="44"/>
    </location>
</feature>
<name>A0A6F9EGD8_9BACL</name>
<dbReference type="PROSITE" id="PS00218">
    <property type="entry name" value="AMINO_ACID_PERMEASE_1"/>
    <property type="match status" value="1"/>
</dbReference>
<keyword evidence="5 7" id="KW-1133">Transmembrane helix</keyword>
<dbReference type="InterPro" id="IPR004841">
    <property type="entry name" value="AA-permease/SLC12A_dom"/>
</dbReference>
<feature type="transmembrane region" description="Helical" evidence="7">
    <location>
        <begin position="157"/>
        <end position="179"/>
    </location>
</feature>
<protein>
    <submittedName>
        <fullName evidence="9">GABA permease</fullName>
    </submittedName>
</protein>
<feature type="transmembrane region" description="Helical" evidence="7">
    <location>
        <begin position="50"/>
        <end position="69"/>
    </location>
</feature>
<dbReference type="PANTHER" id="PTHR43495:SF5">
    <property type="entry name" value="GAMMA-AMINOBUTYRIC ACID PERMEASE"/>
    <property type="match status" value="1"/>
</dbReference>
<evidence type="ECO:0000256" key="3">
    <source>
        <dbReference type="ARBA" id="ARBA00022692"/>
    </source>
</evidence>
<dbReference type="GO" id="GO:0006865">
    <property type="term" value="P:amino acid transport"/>
    <property type="evidence" value="ECO:0007669"/>
    <property type="project" value="UniProtKB-KW"/>
</dbReference>